<protein>
    <submittedName>
        <fullName evidence="1">RidA family protein</fullName>
    </submittedName>
</protein>
<dbReference type="InterPro" id="IPR006175">
    <property type="entry name" value="YjgF/YER057c/UK114"/>
</dbReference>
<dbReference type="Gene3D" id="3.30.1330.40">
    <property type="entry name" value="RutC-like"/>
    <property type="match status" value="1"/>
</dbReference>
<dbReference type="PANTHER" id="PTHR43857:SF1">
    <property type="entry name" value="YJGH FAMILY PROTEIN"/>
    <property type="match status" value="1"/>
</dbReference>
<accession>A0ABY9XWH9</accession>
<name>A0ABY9XWH9_9FLAO</name>
<gene>
    <name evidence="1" type="ORF">RHP51_06485</name>
</gene>
<dbReference type="Proteomes" id="UP001302806">
    <property type="component" value="Chromosome"/>
</dbReference>
<dbReference type="RefSeq" id="WP_415866610.1">
    <property type="nucleotide sequence ID" value="NZ_CP134537.1"/>
</dbReference>
<evidence type="ECO:0000313" key="1">
    <source>
        <dbReference type="EMBL" id="WNH10316.1"/>
    </source>
</evidence>
<dbReference type="CDD" id="cd06154">
    <property type="entry name" value="YjgF_YER057c_UK114_like_6"/>
    <property type="match status" value="1"/>
</dbReference>
<dbReference type="InterPro" id="IPR035959">
    <property type="entry name" value="RutC-like_sf"/>
</dbReference>
<dbReference type="PANTHER" id="PTHR43857">
    <property type="entry name" value="BLR7761 PROTEIN"/>
    <property type="match status" value="1"/>
</dbReference>
<sequence length="129" mass="14082">MKRELISSGSPYEDIVGFSRAVRVGPFIAIGGTAPIDTNGNTVGIGDISLQTQQCLETIKIALEKAGSSLDDVVRTRILLVDIEDWKAAAKVRASYFKTIKPVDTIMQVSRFINPDWLIEIEVDAITTS</sequence>
<reference evidence="1 2" key="1">
    <citation type="submission" date="2023-09" db="EMBL/GenBank/DDBJ databases">
        <title>Thalassobella suaedae gen. nov., sp. nov., a marine bacterium of the family Flavobacteriaceae isolated from a halophyte Suaeda japonica.</title>
        <authorList>
            <person name="Lee S.Y."/>
            <person name="Hwang C.Y."/>
        </authorList>
    </citation>
    <scope>NUCLEOTIDE SEQUENCE [LARGE SCALE GENOMIC DNA]</scope>
    <source>
        <strain evidence="1 2">HL-DH14</strain>
    </source>
</reference>
<dbReference type="SUPFAM" id="SSF55298">
    <property type="entry name" value="YjgF-like"/>
    <property type="match status" value="1"/>
</dbReference>
<dbReference type="EMBL" id="CP134537">
    <property type="protein sequence ID" value="WNH10316.1"/>
    <property type="molecule type" value="Genomic_DNA"/>
</dbReference>
<proteinExistence type="predicted"/>
<dbReference type="Pfam" id="PF01042">
    <property type="entry name" value="Ribonuc_L-PSP"/>
    <property type="match status" value="1"/>
</dbReference>
<evidence type="ECO:0000313" key="2">
    <source>
        <dbReference type="Proteomes" id="UP001302806"/>
    </source>
</evidence>
<organism evidence="1 2">
    <name type="scientific">Thalassobellus suaedae</name>
    <dbReference type="NCBI Taxonomy" id="3074124"/>
    <lineage>
        <taxon>Bacteria</taxon>
        <taxon>Pseudomonadati</taxon>
        <taxon>Bacteroidota</taxon>
        <taxon>Flavobacteriia</taxon>
        <taxon>Flavobacteriales</taxon>
        <taxon>Flavobacteriaceae</taxon>
        <taxon>Thalassobellus</taxon>
    </lineage>
</organism>